<keyword evidence="2" id="KW-0472">Membrane</keyword>
<name>A0AAD6SC22_9AGAR</name>
<feature type="transmembrane region" description="Helical" evidence="2">
    <location>
        <begin position="64"/>
        <end position="83"/>
    </location>
</feature>
<evidence type="ECO:0000313" key="4">
    <source>
        <dbReference type="Proteomes" id="UP001218188"/>
    </source>
</evidence>
<dbReference type="EMBL" id="JARJCM010000168">
    <property type="protein sequence ID" value="KAJ7024482.1"/>
    <property type="molecule type" value="Genomic_DNA"/>
</dbReference>
<comment type="caution">
    <text evidence="3">The sequence shown here is derived from an EMBL/GenBank/DDBJ whole genome shotgun (WGS) entry which is preliminary data.</text>
</comment>
<reference evidence="3" key="1">
    <citation type="submission" date="2023-03" db="EMBL/GenBank/DDBJ databases">
        <title>Massive genome expansion in bonnet fungi (Mycena s.s.) driven by repeated elements and novel gene families across ecological guilds.</title>
        <authorList>
            <consortium name="Lawrence Berkeley National Laboratory"/>
            <person name="Harder C.B."/>
            <person name="Miyauchi S."/>
            <person name="Viragh M."/>
            <person name="Kuo A."/>
            <person name="Thoen E."/>
            <person name="Andreopoulos B."/>
            <person name="Lu D."/>
            <person name="Skrede I."/>
            <person name="Drula E."/>
            <person name="Henrissat B."/>
            <person name="Morin E."/>
            <person name="Kohler A."/>
            <person name="Barry K."/>
            <person name="LaButti K."/>
            <person name="Morin E."/>
            <person name="Salamov A."/>
            <person name="Lipzen A."/>
            <person name="Mereny Z."/>
            <person name="Hegedus B."/>
            <person name="Baldrian P."/>
            <person name="Stursova M."/>
            <person name="Weitz H."/>
            <person name="Taylor A."/>
            <person name="Grigoriev I.V."/>
            <person name="Nagy L.G."/>
            <person name="Martin F."/>
            <person name="Kauserud H."/>
        </authorList>
    </citation>
    <scope>NUCLEOTIDE SEQUENCE</scope>
    <source>
        <strain evidence="3">CBHHK200</strain>
    </source>
</reference>
<gene>
    <name evidence="3" type="ORF">C8F04DRAFT_1131217</name>
</gene>
<keyword evidence="2" id="KW-1133">Transmembrane helix</keyword>
<organism evidence="3 4">
    <name type="scientific">Mycena alexandri</name>
    <dbReference type="NCBI Taxonomy" id="1745969"/>
    <lineage>
        <taxon>Eukaryota</taxon>
        <taxon>Fungi</taxon>
        <taxon>Dikarya</taxon>
        <taxon>Basidiomycota</taxon>
        <taxon>Agaricomycotina</taxon>
        <taxon>Agaricomycetes</taxon>
        <taxon>Agaricomycetidae</taxon>
        <taxon>Agaricales</taxon>
        <taxon>Marasmiineae</taxon>
        <taxon>Mycenaceae</taxon>
        <taxon>Mycena</taxon>
    </lineage>
</organism>
<dbReference type="Gene3D" id="3.60.130.30">
    <property type="match status" value="1"/>
</dbReference>
<keyword evidence="2" id="KW-0812">Transmembrane</keyword>
<accession>A0AAD6SC22</accession>
<dbReference type="Proteomes" id="UP001218188">
    <property type="component" value="Unassembled WGS sequence"/>
</dbReference>
<evidence type="ECO:0000256" key="2">
    <source>
        <dbReference type="SAM" id="Phobius"/>
    </source>
</evidence>
<feature type="region of interest" description="Disordered" evidence="1">
    <location>
        <begin position="180"/>
        <end position="202"/>
    </location>
</feature>
<feature type="region of interest" description="Disordered" evidence="1">
    <location>
        <begin position="556"/>
        <end position="579"/>
    </location>
</feature>
<protein>
    <submittedName>
        <fullName evidence="3">Uncharacterized protein</fullName>
    </submittedName>
</protein>
<evidence type="ECO:0000313" key="3">
    <source>
        <dbReference type="EMBL" id="KAJ7024482.1"/>
    </source>
</evidence>
<keyword evidence="4" id="KW-1185">Reference proteome</keyword>
<sequence>MGMKIANLEYMFGLVQLALNVDSEQRTAKLQGLPHVSKKDLAKKYYTSTTKQTTFQDRLKFGQCFLLLCGAGTLSMLVIIAALDLRVFITRRCHEADITCLATAIREVHHRKWLPLVKRLMVPIHYVRHSSGYIQTLKLKYKMPLKAEEPPKIIEFGFQDHLISDQFFDDIQTNLIKPAKRKVKTPSTGQPPSDFTGLPDRSPAWEFSPTPPLWKVPSDPEDIGLPPPVTIKTPLKLGKSACPVKKKNRNEWTEQQRSFADNAPIATSREDLQSKLNAMHKGGTCRKNKYVEIKSNILDDKALFIRDANGKLLSLLFKIPEEYRAGLQSAIDHINTVLLGEWKDDDSRRSAFKYLSLHYSWYARFAEKGHTAPKDVHPDKCKKVGVKHVNLTGRVPHQSSELLEEPEEYAALANAFTNFFEILKVAVAYYLPDDTKELSIYVDELPLGATSPCHPFGGFVINISSCTWGHRDKDKNMCLIASMGEHTGGQLCLHEAGLKFDLRLGDVLIFPSCDLTHFNCHFRGRRATIVLHTDREANSWTGDAHGWNAYVVNHRRHDENEGKGEDEDEGEDEGEVDED</sequence>
<evidence type="ECO:0000256" key="1">
    <source>
        <dbReference type="SAM" id="MobiDB-lite"/>
    </source>
</evidence>
<dbReference type="AlphaFoldDB" id="A0AAD6SC22"/>
<feature type="compositionally biased region" description="Acidic residues" evidence="1">
    <location>
        <begin position="564"/>
        <end position="579"/>
    </location>
</feature>
<proteinExistence type="predicted"/>